<comment type="caution">
    <text evidence="1">The sequence shown here is derived from an EMBL/GenBank/DDBJ whole genome shotgun (WGS) entry which is preliminary data.</text>
</comment>
<keyword evidence="2" id="KW-1185">Reference proteome</keyword>
<evidence type="ECO:0000313" key="1">
    <source>
        <dbReference type="EMBL" id="KAH9511643.1"/>
    </source>
</evidence>
<protein>
    <submittedName>
        <fullName evidence="1">Uncharacterized protein</fullName>
    </submittedName>
</protein>
<proteinExistence type="predicted"/>
<evidence type="ECO:0000313" key="2">
    <source>
        <dbReference type="Proteomes" id="UP000790347"/>
    </source>
</evidence>
<organism evidence="1 2">
    <name type="scientific">Dermatophagoides farinae</name>
    <name type="common">American house dust mite</name>
    <dbReference type="NCBI Taxonomy" id="6954"/>
    <lineage>
        <taxon>Eukaryota</taxon>
        <taxon>Metazoa</taxon>
        <taxon>Ecdysozoa</taxon>
        <taxon>Arthropoda</taxon>
        <taxon>Chelicerata</taxon>
        <taxon>Arachnida</taxon>
        <taxon>Acari</taxon>
        <taxon>Acariformes</taxon>
        <taxon>Sarcoptiformes</taxon>
        <taxon>Astigmata</taxon>
        <taxon>Psoroptidia</taxon>
        <taxon>Analgoidea</taxon>
        <taxon>Pyroglyphidae</taxon>
        <taxon>Dermatophagoidinae</taxon>
        <taxon>Dermatophagoides</taxon>
    </lineage>
</organism>
<name>A0A922L6G8_DERFA</name>
<accession>A0A922L6G8</accession>
<sequence length="221" mass="25396">MDNKRQYSNPSLDTMTTATTICSSSSSSSLSSLSSLSRLNSFNNHYHYKNRQPSITSLQAKLYFLKILSELPCYGAKMFITTRKLMMNNNNNNNMVEHYNVNENNNINNNNNNSDNNVNIVNMNSKRHTNDELIKKKNLNIGNIKYMKRNQSATTTVMNEKIIIINPKFGISHMNNNHLNPVSYPQTIMKLEDIQSIRVTHNDQTLLNDVEIYANHTTLEM</sequence>
<dbReference type="AlphaFoldDB" id="A0A922L6G8"/>
<reference evidence="1" key="1">
    <citation type="submission" date="2013-05" db="EMBL/GenBank/DDBJ databases">
        <authorList>
            <person name="Yim A.K.Y."/>
            <person name="Chan T.F."/>
            <person name="Ji K.M."/>
            <person name="Liu X.Y."/>
            <person name="Zhou J.W."/>
            <person name="Li R.Q."/>
            <person name="Yang K.Y."/>
            <person name="Li J."/>
            <person name="Li M."/>
            <person name="Law P.T.W."/>
            <person name="Wu Y.L."/>
            <person name="Cai Z.L."/>
            <person name="Qin H."/>
            <person name="Bao Y."/>
            <person name="Leung R.K.K."/>
            <person name="Ng P.K.S."/>
            <person name="Zou J."/>
            <person name="Zhong X.J."/>
            <person name="Ran P.X."/>
            <person name="Zhong N.S."/>
            <person name="Liu Z.G."/>
            <person name="Tsui S.K.W."/>
        </authorList>
    </citation>
    <scope>NUCLEOTIDE SEQUENCE</scope>
    <source>
        <strain evidence="1">Derf</strain>
        <tissue evidence="1">Whole organism</tissue>
    </source>
</reference>
<reference evidence="1" key="2">
    <citation type="journal article" date="2022" name="Res Sq">
        <title>Comparative Genomics Reveals Insights into the Divergent Evolution of Astigmatic Mites and Household Pest Adaptations.</title>
        <authorList>
            <person name="Xiong Q."/>
            <person name="Wan A.T.-Y."/>
            <person name="Liu X.-Y."/>
            <person name="Fung C.S.-H."/>
            <person name="Xiao X."/>
            <person name="Malainual N."/>
            <person name="Hou J."/>
            <person name="Wang L."/>
            <person name="Wang M."/>
            <person name="Yang K."/>
            <person name="Cui Y."/>
            <person name="Leung E."/>
            <person name="Nong W."/>
            <person name="Shin S.-K."/>
            <person name="Au S."/>
            <person name="Jeong K.Y."/>
            <person name="Chew F.T."/>
            <person name="Hui J."/>
            <person name="Leung T.F."/>
            <person name="Tungtrongchitr A."/>
            <person name="Zhong N."/>
            <person name="Liu Z."/>
            <person name="Tsui S."/>
        </authorList>
    </citation>
    <scope>NUCLEOTIDE SEQUENCE</scope>
    <source>
        <strain evidence="1">Derf</strain>
        <tissue evidence="1">Whole organism</tissue>
    </source>
</reference>
<dbReference type="Proteomes" id="UP000790347">
    <property type="component" value="Unassembled WGS sequence"/>
</dbReference>
<dbReference type="EMBL" id="ASGP02000004">
    <property type="protein sequence ID" value="KAH9511643.1"/>
    <property type="molecule type" value="Genomic_DNA"/>
</dbReference>
<gene>
    <name evidence="1" type="ORF">DERF_010091</name>
</gene>